<keyword evidence="3" id="KW-0133">Cell shape</keyword>
<dbReference type="GO" id="GO:0032153">
    <property type="term" value="C:cell division site"/>
    <property type="evidence" value="ECO:0007669"/>
    <property type="project" value="TreeGrafter"/>
</dbReference>
<organism evidence="7 8">
    <name type="scientific">Faecalibaculum rodentium</name>
    <dbReference type="NCBI Taxonomy" id="1702221"/>
    <lineage>
        <taxon>Bacteria</taxon>
        <taxon>Bacillati</taxon>
        <taxon>Bacillota</taxon>
        <taxon>Erysipelotrichia</taxon>
        <taxon>Erysipelotrichales</taxon>
        <taxon>Erysipelotrichaceae</taxon>
        <taxon>Faecalibaculum</taxon>
    </lineage>
</organism>
<feature type="transmembrane region" description="Helical" evidence="6">
    <location>
        <begin position="207"/>
        <end position="226"/>
    </location>
</feature>
<evidence type="ECO:0000256" key="4">
    <source>
        <dbReference type="ARBA" id="ARBA00022989"/>
    </source>
</evidence>
<feature type="transmembrane region" description="Helical" evidence="6">
    <location>
        <begin position="331"/>
        <end position="348"/>
    </location>
</feature>
<dbReference type="GO" id="GO:0015648">
    <property type="term" value="F:lipid-linked peptidoglycan transporter activity"/>
    <property type="evidence" value="ECO:0007669"/>
    <property type="project" value="TreeGrafter"/>
</dbReference>
<proteinExistence type="predicted"/>
<evidence type="ECO:0000256" key="2">
    <source>
        <dbReference type="ARBA" id="ARBA00022692"/>
    </source>
</evidence>
<keyword evidence="4 6" id="KW-1133">Transmembrane helix</keyword>
<accession>A0A1Q9YNC7</accession>
<gene>
    <name evidence="7" type="ORF">BO223_01465</name>
</gene>
<dbReference type="GeneID" id="78476944"/>
<feature type="transmembrane region" description="Helical" evidence="6">
    <location>
        <begin position="185"/>
        <end position="202"/>
    </location>
</feature>
<dbReference type="PANTHER" id="PTHR30474:SF1">
    <property type="entry name" value="PEPTIDOGLYCAN GLYCOSYLTRANSFERASE MRDB"/>
    <property type="match status" value="1"/>
</dbReference>
<dbReference type="OrthoDB" id="9768187at2"/>
<dbReference type="Proteomes" id="UP000186758">
    <property type="component" value="Unassembled WGS sequence"/>
</dbReference>
<feature type="transmembrane region" description="Helical" evidence="6">
    <location>
        <begin position="292"/>
        <end position="319"/>
    </location>
</feature>
<sequence>MKHTVHIGRLTLRMDFGLVAILLLMGLTSCFALYNAFNLIRDGSGMSNLIKQIFWYAVGFAVMFIISSLNRKMLMRIIHKAYTVLMICLLYLLASSILFRLTGHSLPFSPWINGAFSWFRLGGLGFQPSEFIKIVLIVMVSEMLARYWKTHTSPTIQDDMHLLLQIARIALPPLVLIFLQPDTGVCIIIAFTLLVLILCSGLRREYIWLIVILAASVIALFFYLYFFQRELMVTLFSSYRLQRIDAWLDPESHILGSSNQLYTALLSLGSAGLTGYGLQANIIAIPEAHTDFIFAAFGQCFGLLGTVFILLVCLLLDLYLCKIAYNMKKPADRYITIGVIAMLLYQQIQNLGMIVGLVPITGVTLPLISYGGSSIVSYFIAFGLILRASPNARKEYRIGRKNNLMAVRRMQKS</sequence>
<evidence type="ECO:0000256" key="1">
    <source>
        <dbReference type="ARBA" id="ARBA00004141"/>
    </source>
</evidence>
<dbReference type="GO" id="GO:0005886">
    <property type="term" value="C:plasma membrane"/>
    <property type="evidence" value="ECO:0007669"/>
    <property type="project" value="TreeGrafter"/>
</dbReference>
<dbReference type="GO" id="GO:0051301">
    <property type="term" value="P:cell division"/>
    <property type="evidence" value="ECO:0007669"/>
    <property type="project" value="InterPro"/>
</dbReference>
<dbReference type="PROSITE" id="PS00428">
    <property type="entry name" value="FTSW_RODA_SPOVE"/>
    <property type="match status" value="1"/>
</dbReference>
<dbReference type="AlphaFoldDB" id="A0A1Q9YNC7"/>
<dbReference type="PROSITE" id="PS51257">
    <property type="entry name" value="PROKAR_LIPOPROTEIN"/>
    <property type="match status" value="1"/>
</dbReference>
<feature type="transmembrane region" description="Helical" evidence="6">
    <location>
        <begin position="81"/>
        <end position="101"/>
    </location>
</feature>
<evidence type="ECO:0000313" key="7">
    <source>
        <dbReference type="EMBL" id="OLU47170.1"/>
    </source>
</evidence>
<dbReference type="InterPro" id="IPR018365">
    <property type="entry name" value="Cell_cycle_FtsW-rel_CS"/>
</dbReference>
<dbReference type="Pfam" id="PF01098">
    <property type="entry name" value="FTSW_RODA_SPOVE"/>
    <property type="match status" value="1"/>
</dbReference>
<comment type="subcellular location">
    <subcellularLocation>
        <location evidence="1">Membrane</location>
        <topology evidence="1">Multi-pass membrane protein</topology>
    </subcellularLocation>
</comment>
<dbReference type="InterPro" id="IPR001182">
    <property type="entry name" value="FtsW/RodA"/>
</dbReference>
<dbReference type="EMBL" id="MPJZ01000010">
    <property type="protein sequence ID" value="OLU47170.1"/>
    <property type="molecule type" value="Genomic_DNA"/>
</dbReference>
<evidence type="ECO:0000256" key="6">
    <source>
        <dbReference type="SAM" id="Phobius"/>
    </source>
</evidence>
<evidence type="ECO:0000313" key="8">
    <source>
        <dbReference type="Proteomes" id="UP000186758"/>
    </source>
</evidence>
<feature type="transmembrane region" description="Helical" evidence="6">
    <location>
        <begin position="368"/>
        <end position="388"/>
    </location>
</feature>
<protein>
    <recommendedName>
        <fullName evidence="9">FtsW/RodA/SpoVE family cell cycle protein</fullName>
    </recommendedName>
</protein>
<evidence type="ECO:0000256" key="5">
    <source>
        <dbReference type="ARBA" id="ARBA00023136"/>
    </source>
</evidence>
<dbReference type="GO" id="GO:0008360">
    <property type="term" value="P:regulation of cell shape"/>
    <property type="evidence" value="ECO:0007669"/>
    <property type="project" value="UniProtKB-KW"/>
</dbReference>
<reference evidence="7 8" key="1">
    <citation type="submission" date="2016-11" db="EMBL/GenBank/DDBJ databases">
        <title>Description of two novel members of the family Erysipelotrichaceae: Ileibacterium lipovorans gen. nov., sp. nov. and Dubosiella newyorkensis, gen. nov., sp. nov.</title>
        <authorList>
            <person name="Cox L.M."/>
            <person name="Sohn J."/>
            <person name="Tyrrell K.L."/>
            <person name="Citron D.M."/>
            <person name="Lawson P.A."/>
            <person name="Patel N.B."/>
            <person name="Iizumi T."/>
            <person name="Perez-Perez G.I."/>
            <person name="Goldstein E.J."/>
            <person name="Blaser M.J."/>
        </authorList>
    </citation>
    <scope>NUCLEOTIDE SEQUENCE [LARGE SCALE GENOMIC DNA]</scope>
    <source>
        <strain evidence="7 8">NYU-BL-K8</strain>
    </source>
</reference>
<dbReference type="PANTHER" id="PTHR30474">
    <property type="entry name" value="CELL CYCLE PROTEIN"/>
    <property type="match status" value="1"/>
</dbReference>
<name>A0A1Q9YNC7_9FIRM</name>
<evidence type="ECO:0008006" key="9">
    <source>
        <dbReference type="Google" id="ProtNLM"/>
    </source>
</evidence>
<keyword evidence="5 6" id="KW-0472">Membrane</keyword>
<keyword evidence="2 6" id="KW-0812">Transmembrane</keyword>
<feature type="transmembrane region" description="Helical" evidence="6">
    <location>
        <begin position="49"/>
        <end position="69"/>
    </location>
</feature>
<comment type="caution">
    <text evidence="7">The sequence shown here is derived from an EMBL/GenBank/DDBJ whole genome shotgun (WGS) entry which is preliminary data.</text>
</comment>
<feature type="transmembrane region" description="Helical" evidence="6">
    <location>
        <begin position="16"/>
        <end position="37"/>
    </location>
</feature>
<dbReference type="RefSeq" id="WP_067553907.1">
    <property type="nucleotide sequence ID" value="NZ_CAMNXC010000007.1"/>
</dbReference>
<evidence type="ECO:0000256" key="3">
    <source>
        <dbReference type="ARBA" id="ARBA00022960"/>
    </source>
</evidence>